<evidence type="ECO:0000313" key="3">
    <source>
        <dbReference type="Proteomes" id="UP000199317"/>
    </source>
</evidence>
<feature type="transmembrane region" description="Helical" evidence="1">
    <location>
        <begin position="377"/>
        <end position="399"/>
    </location>
</feature>
<reference evidence="3" key="1">
    <citation type="submission" date="2016-10" db="EMBL/GenBank/DDBJ databases">
        <authorList>
            <person name="Varghese N."/>
            <person name="Submissions S."/>
        </authorList>
    </citation>
    <scope>NUCLEOTIDE SEQUENCE [LARGE SCALE GENOMIC DNA]</scope>
    <source>
        <strain evidence="3">DSM 17101</strain>
    </source>
</reference>
<sequence length="489" mass="53253">MSAELAATFFNMGYAQSVAQSMEQNRVDVLVLTQGQYMGILQDKARNNPALEFSLRKILASSTFGQYWQCTFSPNASEPWVGPAAHGANDAIAITRTLNAIGMSGITSYVKTTATGTYIIIKGYSARRSSALQGTRYLATHPKMIQLGLGMKSLQGIAKGGFMLGVVVSSGIELMDFMFNNEKTMYDLVGGIGVEAVKGGLGALVAYSAAAAFSGVTTIAVAPLVVMAVVAVVAGIGINYLDNQFGVKGKLVAGLKMVPEQASQGLYYIDTQSQAWLDDLRSAMEQRKEELSRSIERGMREWLCRISCVLYHAPHRTDHIAKSSMHDIHQIRKLIRWGIPLYLGLVACALLMIRNALVPMVHDILSKARVVRITPGMHLMLCVVAFGSLAIVVMVMRAIPCRPSLIKKFELAANLAVAASAIALLLVPVVSIAQRYYMPSIGYTQCHVLQGQPTLWFTDWVRDPAWCVKGKSPDWLNEQAQRSMSLAPL</sequence>
<feature type="transmembrane region" description="Helical" evidence="1">
    <location>
        <begin position="334"/>
        <end position="357"/>
    </location>
</feature>
<keyword evidence="1" id="KW-0472">Membrane</keyword>
<evidence type="ECO:0000313" key="2">
    <source>
        <dbReference type="EMBL" id="SDP88977.1"/>
    </source>
</evidence>
<evidence type="ECO:0000256" key="1">
    <source>
        <dbReference type="SAM" id="Phobius"/>
    </source>
</evidence>
<feature type="transmembrane region" description="Helical" evidence="1">
    <location>
        <begin position="188"/>
        <end position="213"/>
    </location>
</feature>
<proteinExistence type="predicted"/>
<dbReference type="EMBL" id="FNJL01000037">
    <property type="protein sequence ID" value="SDP88977.1"/>
    <property type="molecule type" value="Genomic_DNA"/>
</dbReference>
<dbReference type="RefSeq" id="WP_434802844.1">
    <property type="nucleotide sequence ID" value="NZ_FNJL01000037.1"/>
</dbReference>
<dbReference type="AlphaFoldDB" id="A0A1H0WE83"/>
<name>A0A1H0WE83_9BURK</name>
<keyword evidence="1" id="KW-0812">Transmembrane</keyword>
<feature type="transmembrane region" description="Helical" evidence="1">
    <location>
        <begin position="411"/>
        <end position="433"/>
    </location>
</feature>
<organism evidence="2 3">
    <name type="scientific">Paracidovorax cattleyae</name>
    <dbReference type="NCBI Taxonomy" id="80868"/>
    <lineage>
        <taxon>Bacteria</taxon>
        <taxon>Pseudomonadati</taxon>
        <taxon>Pseudomonadota</taxon>
        <taxon>Betaproteobacteria</taxon>
        <taxon>Burkholderiales</taxon>
        <taxon>Comamonadaceae</taxon>
        <taxon>Paracidovorax</taxon>
    </lineage>
</organism>
<accession>A0A1H0WE83</accession>
<gene>
    <name evidence="2" type="ORF">SAMN04489708_1374</name>
</gene>
<feature type="transmembrane region" description="Helical" evidence="1">
    <location>
        <begin position="219"/>
        <end position="241"/>
    </location>
</feature>
<keyword evidence="1" id="KW-1133">Transmembrane helix</keyword>
<protein>
    <submittedName>
        <fullName evidence="2">Uncharacterized protein</fullName>
    </submittedName>
</protein>
<dbReference type="Proteomes" id="UP000199317">
    <property type="component" value="Unassembled WGS sequence"/>
</dbReference>
<keyword evidence="3" id="KW-1185">Reference proteome</keyword>